<accession>A0A9J5Y163</accession>
<dbReference type="PRINTS" id="PR00160">
    <property type="entry name" value="GLUTAREDOXIN"/>
</dbReference>
<dbReference type="InterPro" id="IPR036249">
    <property type="entry name" value="Thioredoxin-like_sf"/>
</dbReference>
<gene>
    <name evidence="6" type="ORF">H5410_043360</name>
</gene>
<dbReference type="Pfam" id="PF00462">
    <property type="entry name" value="Glutaredoxin"/>
    <property type="match status" value="2"/>
</dbReference>
<evidence type="ECO:0000256" key="2">
    <source>
        <dbReference type="ARBA" id="ARBA00007568"/>
    </source>
</evidence>
<dbReference type="InterPro" id="IPR014025">
    <property type="entry name" value="Glutaredoxin_subgr"/>
</dbReference>
<dbReference type="InterPro" id="IPR002109">
    <property type="entry name" value="Glutaredoxin"/>
</dbReference>
<dbReference type="NCBIfam" id="TIGR02189">
    <property type="entry name" value="GlrX-like_plant"/>
    <property type="match status" value="2"/>
</dbReference>
<evidence type="ECO:0000313" key="7">
    <source>
        <dbReference type="Proteomes" id="UP000824120"/>
    </source>
</evidence>
<feature type="domain" description="Glutaredoxin" evidence="5">
    <location>
        <begin position="13"/>
        <end position="75"/>
    </location>
</feature>
<organism evidence="6 7">
    <name type="scientific">Solanum commersonii</name>
    <name type="common">Commerson's wild potato</name>
    <name type="synonym">Commerson's nightshade</name>
    <dbReference type="NCBI Taxonomy" id="4109"/>
    <lineage>
        <taxon>Eukaryota</taxon>
        <taxon>Viridiplantae</taxon>
        <taxon>Streptophyta</taxon>
        <taxon>Embryophyta</taxon>
        <taxon>Tracheophyta</taxon>
        <taxon>Spermatophyta</taxon>
        <taxon>Magnoliopsida</taxon>
        <taxon>eudicotyledons</taxon>
        <taxon>Gunneridae</taxon>
        <taxon>Pentapetalae</taxon>
        <taxon>asterids</taxon>
        <taxon>lamiids</taxon>
        <taxon>Solanales</taxon>
        <taxon>Solanaceae</taxon>
        <taxon>Solanoideae</taxon>
        <taxon>Solaneae</taxon>
        <taxon>Solanum</taxon>
    </lineage>
</organism>
<evidence type="ECO:0000256" key="1">
    <source>
        <dbReference type="ARBA" id="ARBA00004496"/>
    </source>
</evidence>
<protein>
    <recommendedName>
        <fullName evidence="5">Glutaredoxin domain-containing protein</fullName>
    </recommendedName>
</protein>
<feature type="domain" description="Glutaredoxin" evidence="5">
    <location>
        <begin position="107"/>
        <end position="169"/>
    </location>
</feature>
<reference evidence="6 7" key="1">
    <citation type="submission" date="2020-09" db="EMBL/GenBank/DDBJ databases">
        <title>De no assembly of potato wild relative species, Solanum commersonii.</title>
        <authorList>
            <person name="Cho K."/>
        </authorList>
    </citation>
    <scope>NUCLEOTIDE SEQUENCE [LARGE SCALE GENOMIC DNA]</scope>
    <source>
        <strain evidence="6">LZ3.2</strain>
        <tissue evidence="6">Leaf</tissue>
    </source>
</reference>
<comment type="similarity">
    <text evidence="2">Belongs to the glutaredoxin family. CC-type subfamily.</text>
</comment>
<keyword evidence="7" id="KW-1185">Reference proteome</keyword>
<dbReference type="InterPro" id="IPR011905">
    <property type="entry name" value="GlrX-like_pln_2"/>
</dbReference>
<keyword evidence="3" id="KW-0963">Cytoplasm</keyword>
<proteinExistence type="inferred from homology"/>
<dbReference type="SUPFAM" id="SSF52833">
    <property type="entry name" value="Thioredoxin-like"/>
    <property type="match status" value="2"/>
</dbReference>
<evidence type="ECO:0000259" key="5">
    <source>
        <dbReference type="Pfam" id="PF00462"/>
    </source>
</evidence>
<evidence type="ECO:0000256" key="4">
    <source>
        <dbReference type="ARBA" id="ARBA00023284"/>
    </source>
</evidence>
<dbReference type="GO" id="GO:0005737">
    <property type="term" value="C:cytoplasm"/>
    <property type="evidence" value="ECO:0007669"/>
    <property type="project" value="UniProtKB-SubCell"/>
</dbReference>
<name>A0A9J5Y163_SOLCO</name>
<evidence type="ECO:0000313" key="6">
    <source>
        <dbReference type="EMBL" id="KAG5592846.1"/>
    </source>
</evidence>
<dbReference type="AlphaFoldDB" id="A0A9J5Y163"/>
<dbReference type="OrthoDB" id="418495at2759"/>
<dbReference type="PROSITE" id="PS51354">
    <property type="entry name" value="GLUTAREDOXIN_2"/>
    <property type="match status" value="2"/>
</dbReference>
<dbReference type="CDD" id="cd03419">
    <property type="entry name" value="GRX_GRXh_1_2_like"/>
    <property type="match status" value="2"/>
</dbReference>
<keyword evidence="4" id="KW-0676">Redox-active center</keyword>
<dbReference type="Gene3D" id="3.40.30.10">
    <property type="entry name" value="Glutaredoxin"/>
    <property type="match status" value="2"/>
</dbReference>
<dbReference type="PANTHER" id="PTHR10168">
    <property type="entry name" value="GLUTAREDOXIN"/>
    <property type="match status" value="1"/>
</dbReference>
<sequence length="200" mass="21846">MDMVMKLGTTSSVVIFTKSSCCISHSIETLIRSFGANPIIYELDTHPNGKQMEKALIELGCQPSVPAIFIGNELIGGANEIMSLNVRGKLKQLLIRANAIWGATSAVVIFTKSSCCIYHSIETLIRSFGANPTIYELDTHPNGKQMEKALMELGCQPSVPAIFIGKELIGGANEIMSLNVRGKLKHTTRKMTFSERKSGR</sequence>
<comment type="caution">
    <text evidence="6">The sequence shown here is derived from an EMBL/GenBank/DDBJ whole genome shotgun (WGS) entry which is preliminary data.</text>
</comment>
<evidence type="ECO:0000256" key="3">
    <source>
        <dbReference type="ARBA" id="ARBA00022490"/>
    </source>
</evidence>
<dbReference type="Proteomes" id="UP000824120">
    <property type="component" value="Chromosome 8"/>
</dbReference>
<dbReference type="EMBL" id="JACXVP010000008">
    <property type="protein sequence ID" value="KAG5592846.1"/>
    <property type="molecule type" value="Genomic_DNA"/>
</dbReference>
<comment type="subcellular location">
    <subcellularLocation>
        <location evidence="1">Cytoplasm</location>
    </subcellularLocation>
</comment>